<evidence type="ECO:0000313" key="1">
    <source>
        <dbReference type="EMBL" id="PKU22551.1"/>
    </source>
</evidence>
<keyword evidence="1" id="KW-0418">Kinase</keyword>
<name>A0A2N3PQ71_9PROT</name>
<sequence>MPDVQEAIQAIVSTINTSDGSRLVSPERPVVCISRDCGTGGDEVARLLAERLGVDVYDRIIVERISQRLDAEPETMRALDAGASHLRDLWLYSLVTGQNLNADHYKRHLINVIVSIGRSGGVILGRGAHLILANSGALRVRITGSHDICARRIAETEGIDIEAARKRVEEVNHHRGKFVWDHFQERSNDPRTFDLIINTDHISDLQKVVDMLIDAMKMIRPPVPQPV</sequence>
<dbReference type="AlphaFoldDB" id="A0A2N3PQ71"/>
<gene>
    <name evidence="1" type="ORF">CWS72_21085</name>
</gene>
<dbReference type="Gene3D" id="3.40.50.300">
    <property type="entry name" value="P-loop containing nucleotide triphosphate hydrolases"/>
    <property type="match status" value="1"/>
</dbReference>
<dbReference type="OrthoDB" id="9781180at2"/>
<protein>
    <submittedName>
        <fullName evidence="1">Cytidylate kinase-like family protein</fullName>
    </submittedName>
</protein>
<dbReference type="RefSeq" id="WP_101252622.1">
    <property type="nucleotide sequence ID" value="NZ_PIUM01000030.1"/>
</dbReference>
<keyword evidence="2" id="KW-1185">Reference proteome</keyword>
<dbReference type="Pfam" id="PF13189">
    <property type="entry name" value="Cytidylate_kin2"/>
    <property type="match status" value="1"/>
</dbReference>
<keyword evidence="1" id="KW-0808">Transferase</keyword>
<comment type="caution">
    <text evidence="1">The sequence shown here is derived from an EMBL/GenBank/DDBJ whole genome shotgun (WGS) entry which is preliminary data.</text>
</comment>
<evidence type="ECO:0000313" key="2">
    <source>
        <dbReference type="Proteomes" id="UP000233293"/>
    </source>
</evidence>
<proteinExistence type="predicted"/>
<dbReference type="GO" id="GO:0016301">
    <property type="term" value="F:kinase activity"/>
    <property type="evidence" value="ECO:0007669"/>
    <property type="project" value="UniProtKB-KW"/>
</dbReference>
<reference evidence="2" key="1">
    <citation type="submission" date="2017-12" db="EMBL/GenBank/DDBJ databases">
        <title>Draft genome sequence of Telmatospirillum siberiense 26-4b1T, an acidotolerant peatland alphaproteobacterium potentially involved in sulfur cycling.</title>
        <authorList>
            <person name="Hausmann B."/>
            <person name="Pjevac P."/>
            <person name="Schreck K."/>
            <person name="Herbold C.W."/>
            <person name="Daims H."/>
            <person name="Wagner M."/>
            <person name="Pester M."/>
            <person name="Loy A."/>
        </authorList>
    </citation>
    <scope>NUCLEOTIDE SEQUENCE [LARGE SCALE GENOMIC DNA]</scope>
    <source>
        <strain evidence="2">26-4b1</strain>
    </source>
</reference>
<organism evidence="1 2">
    <name type="scientific">Telmatospirillum siberiense</name>
    <dbReference type="NCBI Taxonomy" id="382514"/>
    <lineage>
        <taxon>Bacteria</taxon>
        <taxon>Pseudomonadati</taxon>
        <taxon>Pseudomonadota</taxon>
        <taxon>Alphaproteobacteria</taxon>
        <taxon>Rhodospirillales</taxon>
        <taxon>Rhodospirillaceae</taxon>
        <taxon>Telmatospirillum</taxon>
    </lineage>
</organism>
<dbReference type="InterPro" id="IPR027417">
    <property type="entry name" value="P-loop_NTPase"/>
</dbReference>
<dbReference type="Proteomes" id="UP000233293">
    <property type="component" value="Unassembled WGS sequence"/>
</dbReference>
<dbReference type="SUPFAM" id="SSF52540">
    <property type="entry name" value="P-loop containing nucleoside triphosphate hydrolases"/>
    <property type="match status" value="1"/>
</dbReference>
<dbReference type="EMBL" id="PIUM01000030">
    <property type="protein sequence ID" value="PKU22551.1"/>
    <property type="molecule type" value="Genomic_DNA"/>
</dbReference>
<accession>A0A2N3PQ71</accession>